<comment type="caution">
    <text evidence="5">The sequence shown here is derived from an EMBL/GenBank/DDBJ whole genome shotgun (WGS) entry which is preliminary data.</text>
</comment>
<dbReference type="SMART" id="SM00479">
    <property type="entry name" value="EXOIII"/>
    <property type="match status" value="1"/>
</dbReference>
<protein>
    <submittedName>
        <fullName evidence="5">DNA polymerase III subunit epsilon</fullName>
    </submittedName>
</protein>
<sequence length="253" mass="26633">MRDAARRDATRWDAASWAKVPLLGFDTETTGVDVRRDRVVSAALVRRDATGSHVRTWLIDPGIEIPAAAGAIHGLTTEHVRAHGAEPGPALDEIADEIAAALLGGSALVAYNADFDLAVLDAELERHGRAPLAQRLGGAVRPVLDPMVLDRMADPTREGGRRLVDLCEHHDVVTGLLHTADADALATLDVLERVISASPALAAAGPQELHDRQAVAVAAWRAAYHARKAAEAAQSVLDALMALPGSAPVLTTP</sequence>
<dbReference type="Gene3D" id="3.30.420.10">
    <property type="entry name" value="Ribonuclease H-like superfamily/Ribonuclease H"/>
    <property type="match status" value="1"/>
</dbReference>
<dbReference type="RefSeq" id="WP_146806448.1">
    <property type="nucleotide sequence ID" value="NZ_BJUA01000008.1"/>
</dbReference>
<accession>A0A510UUA1</accession>
<dbReference type="OrthoDB" id="9791657at2"/>
<keyword evidence="1" id="KW-0540">Nuclease</keyword>
<evidence type="ECO:0000256" key="2">
    <source>
        <dbReference type="ARBA" id="ARBA00022801"/>
    </source>
</evidence>
<evidence type="ECO:0000259" key="4">
    <source>
        <dbReference type="SMART" id="SM00479"/>
    </source>
</evidence>
<keyword evidence="6" id="KW-1185">Reference proteome</keyword>
<reference evidence="5 6" key="1">
    <citation type="submission" date="2019-07" db="EMBL/GenBank/DDBJ databases">
        <title>Whole genome shotgun sequence of Cellulomonas persica NBRC 101101.</title>
        <authorList>
            <person name="Hosoyama A."/>
            <person name="Uohara A."/>
            <person name="Ohji S."/>
            <person name="Ichikawa N."/>
        </authorList>
    </citation>
    <scope>NUCLEOTIDE SEQUENCE [LARGE SCALE GENOMIC DNA]</scope>
    <source>
        <strain evidence="5 6">NBRC 101101</strain>
    </source>
</reference>
<evidence type="ECO:0000313" key="5">
    <source>
        <dbReference type="EMBL" id="GEK18208.1"/>
    </source>
</evidence>
<dbReference type="PANTHER" id="PTHR30231">
    <property type="entry name" value="DNA POLYMERASE III SUBUNIT EPSILON"/>
    <property type="match status" value="1"/>
</dbReference>
<evidence type="ECO:0000256" key="3">
    <source>
        <dbReference type="ARBA" id="ARBA00022839"/>
    </source>
</evidence>
<evidence type="ECO:0000313" key="6">
    <source>
        <dbReference type="Proteomes" id="UP000321386"/>
    </source>
</evidence>
<feature type="domain" description="Exonuclease" evidence="4">
    <location>
        <begin position="21"/>
        <end position="200"/>
    </location>
</feature>
<dbReference type="NCBIfam" id="NF005927">
    <property type="entry name" value="PRK07942.1"/>
    <property type="match status" value="1"/>
</dbReference>
<dbReference type="GO" id="GO:0003676">
    <property type="term" value="F:nucleic acid binding"/>
    <property type="evidence" value="ECO:0007669"/>
    <property type="project" value="InterPro"/>
</dbReference>
<dbReference type="InterPro" id="IPR036397">
    <property type="entry name" value="RNaseH_sf"/>
</dbReference>
<dbReference type="PANTHER" id="PTHR30231:SF4">
    <property type="entry name" value="PROTEIN NEN2"/>
    <property type="match status" value="1"/>
</dbReference>
<proteinExistence type="predicted"/>
<name>A0A510UUA1_9CELL</name>
<dbReference type="SUPFAM" id="SSF53098">
    <property type="entry name" value="Ribonuclease H-like"/>
    <property type="match status" value="1"/>
</dbReference>
<dbReference type="GO" id="GO:0005829">
    <property type="term" value="C:cytosol"/>
    <property type="evidence" value="ECO:0007669"/>
    <property type="project" value="TreeGrafter"/>
</dbReference>
<evidence type="ECO:0000256" key="1">
    <source>
        <dbReference type="ARBA" id="ARBA00022722"/>
    </source>
</evidence>
<organism evidence="5 6">
    <name type="scientific">Cellulomonas persica</name>
    <dbReference type="NCBI Taxonomy" id="76861"/>
    <lineage>
        <taxon>Bacteria</taxon>
        <taxon>Bacillati</taxon>
        <taxon>Actinomycetota</taxon>
        <taxon>Actinomycetes</taxon>
        <taxon>Micrococcales</taxon>
        <taxon>Cellulomonadaceae</taxon>
        <taxon>Cellulomonas</taxon>
    </lineage>
</organism>
<dbReference type="GO" id="GO:0008408">
    <property type="term" value="F:3'-5' exonuclease activity"/>
    <property type="evidence" value="ECO:0007669"/>
    <property type="project" value="TreeGrafter"/>
</dbReference>
<keyword evidence="2" id="KW-0378">Hydrolase</keyword>
<gene>
    <name evidence="5" type="ORF">CPE01_19410</name>
</gene>
<dbReference type="Proteomes" id="UP000321386">
    <property type="component" value="Unassembled WGS sequence"/>
</dbReference>
<dbReference type="InterPro" id="IPR013520">
    <property type="entry name" value="Ribonucl_H"/>
</dbReference>
<dbReference type="AlphaFoldDB" id="A0A510UUA1"/>
<dbReference type="Pfam" id="PF00929">
    <property type="entry name" value="RNase_T"/>
    <property type="match status" value="1"/>
</dbReference>
<dbReference type="InterPro" id="IPR012337">
    <property type="entry name" value="RNaseH-like_sf"/>
</dbReference>
<dbReference type="CDD" id="cd06127">
    <property type="entry name" value="DEDDh"/>
    <property type="match status" value="1"/>
</dbReference>
<keyword evidence="3" id="KW-0269">Exonuclease</keyword>
<dbReference type="EMBL" id="BJUA01000008">
    <property type="protein sequence ID" value="GEK18208.1"/>
    <property type="molecule type" value="Genomic_DNA"/>
</dbReference>